<reference evidence="2" key="1">
    <citation type="journal article" date="2023" name="Int. J. Mol. Sci.">
        <title>Metagenomics Revealed a New Genus 'Candidatus Thiocaldithrix dubininis' gen. nov., sp. nov. and a New Species 'Candidatus Thiothrix putei' sp. nov. in the Family Thiotrichaceae, Some Members of Which Have Traits of Both Na+- and H+-Motive Energetics.</title>
        <authorList>
            <person name="Ravin N.V."/>
            <person name="Muntyan M.S."/>
            <person name="Smolyakov D.D."/>
            <person name="Rudenko T.S."/>
            <person name="Beletsky A.V."/>
            <person name="Mardanov A.V."/>
            <person name="Grabovich M.Y."/>
        </authorList>
    </citation>
    <scope>NUCLEOTIDE SEQUENCE</scope>
    <source>
        <strain evidence="2">GKL-02</strain>
    </source>
</reference>
<name>A0AA95HLS8_9GAMM</name>
<dbReference type="Pfam" id="PF04324">
    <property type="entry name" value="Fer2_BFD"/>
    <property type="match status" value="1"/>
</dbReference>
<dbReference type="AlphaFoldDB" id="A0AA95HLS8"/>
<dbReference type="InterPro" id="IPR007419">
    <property type="entry name" value="BFD-like_2Fe2S-bd_dom"/>
</dbReference>
<accession>A0AA95HLS8</accession>
<protein>
    <submittedName>
        <fullName evidence="2">(2Fe-2S)-binding protein</fullName>
    </submittedName>
</protein>
<dbReference type="Proteomes" id="UP001301326">
    <property type="component" value="Chromosome"/>
</dbReference>
<gene>
    <name evidence="2" type="ORF">QJT81_17970</name>
</gene>
<organism evidence="2">
    <name type="scientific">Candidatus Thiothrix putei</name>
    <dbReference type="NCBI Taxonomy" id="3080811"/>
    <lineage>
        <taxon>Bacteria</taxon>
        <taxon>Pseudomonadati</taxon>
        <taxon>Pseudomonadota</taxon>
        <taxon>Gammaproteobacteria</taxon>
        <taxon>Thiotrichales</taxon>
        <taxon>Thiotrichaceae</taxon>
        <taxon>Thiothrix</taxon>
    </lineage>
</organism>
<dbReference type="Gene3D" id="1.10.10.1100">
    <property type="entry name" value="BFD-like [2Fe-2S]-binding domain"/>
    <property type="match status" value="1"/>
</dbReference>
<reference evidence="2" key="2">
    <citation type="submission" date="2023-04" db="EMBL/GenBank/DDBJ databases">
        <authorList>
            <person name="Beletskiy A.V."/>
            <person name="Mardanov A.V."/>
            <person name="Ravin N.V."/>
        </authorList>
    </citation>
    <scope>NUCLEOTIDE SEQUENCE</scope>
    <source>
        <strain evidence="2">GKL-02</strain>
    </source>
</reference>
<proteinExistence type="predicted"/>
<feature type="domain" description="BFD-like [2Fe-2S]-binding" evidence="1">
    <location>
        <begin position="1"/>
        <end position="25"/>
    </location>
</feature>
<dbReference type="EMBL" id="CP124756">
    <property type="protein sequence ID" value="WGZ96514.1"/>
    <property type="molecule type" value="Genomic_DNA"/>
</dbReference>
<dbReference type="InterPro" id="IPR041854">
    <property type="entry name" value="BFD-like_2Fe2S-bd_dom_sf"/>
</dbReference>
<sequence>MEAIGRCLNAGTNCGSCLPELQALLG</sequence>
<evidence type="ECO:0000313" key="2">
    <source>
        <dbReference type="EMBL" id="WGZ96514.1"/>
    </source>
</evidence>
<evidence type="ECO:0000259" key="1">
    <source>
        <dbReference type="Pfam" id="PF04324"/>
    </source>
</evidence>
<dbReference type="KEGG" id="tput:QJT81_17970"/>